<proteinExistence type="predicted"/>
<protein>
    <submittedName>
        <fullName evidence="1">Uncharacterized protein</fullName>
    </submittedName>
</protein>
<keyword evidence="2" id="KW-1185">Reference proteome</keyword>
<accession>A0ACB7Y7Y1</accession>
<dbReference type="EMBL" id="CM037157">
    <property type="protein sequence ID" value="KAH7849575.1"/>
    <property type="molecule type" value="Genomic_DNA"/>
</dbReference>
<evidence type="ECO:0000313" key="1">
    <source>
        <dbReference type="EMBL" id="KAH7849575.1"/>
    </source>
</evidence>
<sequence length="395" mass="44588">MSTTACNWSDLPPELLTLIGKRLETRIDVLRFRSVCSSWRFSLPSGTWPPPLPLTLPFPIVPHSFPHPRGHYALTEATVYRLQNLSNSPPKTWIIKVSENLPEGKMRLLNPLSIGKRITPLRNYQKILHLSQFRIFEICRSCSLGVTYDDFDNPIDWEQENQEMINTVQKAVFFNNLTVVVIHNNGDLAGLRLGDEKWTPIVECGGGKAYSDLMNFKGKIYAVSDKGDCLVIDSSLNIRESSSPWNYLSGNKKHLVESCGELWLLDRDYKETCFEAYKLKEVGAEHEWVEVSDLGDTILFASRDCCSFSVSAADFKGRNCKGNCIFFLNDSYRDSDDASVALWGPDPPWLCPPISASPKLACISFIFFISILNVLKPGCDDFQVKKKNLEVMDVG</sequence>
<dbReference type="Proteomes" id="UP000828048">
    <property type="component" value="Chromosome 7"/>
</dbReference>
<name>A0ACB7Y7Y1_9ERIC</name>
<gene>
    <name evidence="1" type="ORF">Vadar_019846</name>
</gene>
<evidence type="ECO:0000313" key="2">
    <source>
        <dbReference type="Proteomes" id="UP000828048"/>
    </source>
</evidence>
<reference evidence="1 2" key="1">
    <citation type="journal article" date="2021" name="Hortic Res">
        <title>High-quality reference genome and annotation aids understanding of berry development for evergreen blueberry (Vaccinium darrowii).</title>
        <authorList>
            <person name="Yu J."/>
            <person name="Hulse-Kemp A.M."/>
            <person name="Babiker E."/>
            <person name="Staton M."/>
        </authorList>
    </citation>
    <scope>NUCLEOTIDE SEQUENCE [LARGE SCALE GENOMIC DNA]</scope>
    <source>
        <strain evidence="2">cv. NJ 8807/NJ 8810</strain>
        <tissue evidence="1">Young leaf</tissue>
    </source>
</reference>
<comment type="caution">
    <text evidence="1">The sequence shown here is derived from an EMBL/GenBank/DDBJ whole genome shotgun (WGS) entry which is preliminary data.</text>
</comment>
<organism evidence="1 2">
    <name type="scientific">Vaccinium darrowii</name>
    <dbReference type="NCBI Taxonomy" id="229202"/>
    <lineage>
        <taxon>Eukaryota</taxon>
        <taxon>Viridiplantae</taxon>
        <taxon>Streptophyta</taxon>
        <taxon>Embryophyta</taxon>
        <taxon>Tracheophyta</taxon>
        <taxon>Spermatophyta</taxon>
        <taxon>Magnoliopsida</taxon>
        <taxon>eudicotyledons</taxon>
        <taxon>Gunneridae</taxon>
        <taxon>Pentapetalae</taxon>
        <taxon>asterids</taxon>
        <taxon>Ericales</taxon>
        <taxon>Ericaceae</taxon>
        <taxon>Vaccinioideae</taxon>
        <taxon>Vaccinieae</taxon>
        <taxon>Vaccinium</taxon>
    </lineage>
</organism>